<proteinExistence type="predicted"/>
<protein>
    <submittedName>
        <fullName evidence="6">Uncharacterized protein</fullName>
    </submittedName>
</protein>
<evidence type="ECO:0000313" key="6">
    <source>
        <dbReference type="EMBL" id="WAR00083.1"/>
    </source>
</evidence>
<evidence type="ECO:0000256" key="4">
    <source>
        <dbReference type="ARBA" id="ARBA00023136"/>
    </source>
</evidence>
<feature type="transmembrane region" description="Helical" evidence="5">
    <location>
        <begin position="107"/>
        <end position="129"/>
    </location>
</feature>
<reference evidence="6" key="1">
    <citation type="submission" date="2022-11" db="EMBL/GenBank/DDBJ databases">
        <title>Centuries of genome instability and evolution in soft-shell clam transmissible cancer (bioRxiv).</title>
        <authorList>
            <person name="Hart S.F.M."/>
            <person name="Yonemitsu M.A."/>
            <person name="Giersch R.M."/>
            <person name="Beal B.F."/>
            <person name="Arriagada G."/>
            <person name="Davis B.W."/>
            <person name="Ostrander E.A."/>
            <person name="Goff S.P."/>
            <person name="Metzger M.J."/>
        </authorList>
    </citation>
    <scope>NUCLEOTIDE SEQUENCE</scope>
    <source>
        <strain evidence="6">MELC-2E11</strain>
        <tissue evidence="6">Siphon/mantle</tissue>
    </source>
</reference>
<evidence type="ECO:0000256" key="1">
    <source>
        <dbReference type="ARBA" id="ARBA00004141"/>
    </source>
</evidence>
<gene>
    <name evidence="6" type="ORF">MAR_024455</name>
</gene>
<sequence>MGYYERDERPRYPRSVIWIIAAVLLFIALVLHVVGVATDYWVNVLGIHSGLWRTCALGTCAYAGTDVTTDWLKGTQAVEIIGLLLGFIALLAISVILCFPKLYRWRAIALVSALLAGVLIIVGVIIYGAKVEDNLDYSFGLCCCAGDRSRTEYYSSDYPRELRAPAYDDRRYPRREYTEDNPYRYERRNEHDRYESPLYERNAYDGPYRGYDRPYGKTYKEYDPIDRPYGRTYRDNEPNYYSKTRRYDYY</sequence>
<dbReference type="Gene3D" id="1.20.140.150">
    <property type="match status" value="1"/>
</dbReference>
<dbReference type="PANTHER" id="PTHR10671">
    <property type="entry name" value="EPITHELIAL MEMBRANE PROTEIN-RELATED"/>
    <property type="match status" value="1"/>
</dbReference>
<evidence type="ECO:0000313" key="7">
    <source>
        <dbReference type="Proteomes" id="UP001164746"/>
    </source>
</evidence>
<evidence type="ECO:0000256" key="5">
    <source>
        <dbReference type="SAM" id="Phobius"/>
    </source>
</evidence>
<dbReference type="InterPro" id="IPR050579">
    <property type="entry name" value="PMP-22/EMP/MP20-like"/>
</dbReference>
<keyword evidence="2 5" id="KW-0812">Transmembrane</keyword>
<keyword evidence="4 5" id="KW-0472">Membrane</keyword>
<dbReference type="Pfam" id="PF00822">
    <property type="entry name" value="PMP22_Claudin"/>
    <property type="match status" value="1"/>
</dbReference>
<feature type="transmembrane region" description="Helical" evidence="5">
    <location>
        <begin position="80"/>
        <end position="100"/>
    </location>
</feature>
<keyword evidence="3 5" id="KW-1133">Transmembrane helix</keyword>
<organism evidence="6 7">
    <name type="scientific">Mya arenaria</name>
    <name type="common">Soft-shell clam</name>
    <dbReference type="NCBI Taxonomy" id="6604"/>
    <lineage>
        <taxon>Eukaryota</taxon>
        <taxon>Metazoa</taxon>
        <taxon>Spiralia</taxon>
        <taxon>Lophotrochozoa</taxon>
        <taxon>Mollusca</taxon>
        <taxon>Bivalvia</taxon>
        <taxon>Autobranchia</taxon>
        <taxon>Heteroconchia</taxon>
        <taxon>Euheterodonta</taxon>
        <taxon>Imparidentia</taxon>
        <taxon>Neoheterodontei</taxon>
        <taxon>Myida</taxon>
        <taxon>Myoidea</taxon>
        <taxon>Myidae</taxon>
        <taxon>Mya</taxon>
    </lineage>
</organism>
<accession>A0ABY7DTU7</accession>
<dbReference type="EMBL" id="CP111014">
    <property type="protein sequence ID" value="WAR00083.1"/>
    <property type="molecule type" value="Genomic_DNA"/>
</dbReference>
<dbReference type="InterPro" id="IPR004031">
    <property type="entry name" value="PMP22/EMP/MP20/Claudin"/>
</dbReference>
<evidence type="ECO:0000256" key="3">
    <source>
        <dbReference type="ARBA" id="ARBA00022989"/>
    </source>
</evidence>
<feature type="transmembrane region" description="Helical" evidence="5">
    <location>
        <begin position="16"/>
        <end position="37"/>
    </location>
</feature>
<dbReference type="PANTHER" id="PTHR10671:SF108">
    <property type="entry name" value="CLAUDIN FAMILY PROTEIN-RELATED"/>
    <property type="match status" value="1"/>
</dbReference>
<dbReference type="Proteomes" id="UP001164746">
    <property type="component" value="Chromosome 3"/>
</dbReference>
<name>A0ABY7DTU7_MYAAR</name>
<evidence type="ECO:0000256" key="2">
    <source>
        <dbReference type="ARBA" id="ARBA00022692"/>
    </source>
</evidence>
<comment type="subcellular location">
    <subcellularLocation>
        <location evidence="1">Membrane</location>
        <topology evidence="1">Multi-pass membrane protein</topology>
    </subcellularLocation>
</comment>
<keyword evidence="7" id="KW-1185">Reference proteome</keyword>